<dbReference type="Gene3D" id="1.20.5.110">
    <property type="match status" value="2"/>
</dbReference>
<feature type="domain" description="T-SNARE coiled-coil homology" evidence="8">
    <location>
        <begin position="474"/>
        <end position="524"/>
    </location>
</feature>
<dbReference type="PROSITE" id="PS50192">
    <property type="entry name" value="T_SNARE"/>
    <property type="match status" value="2"/>
</dbReference>
<sequence>IHKKELITNKTINYSISNLKVIRKYVKLWEIESVSGKSIVSDELIETDNKREKCTKYYKTIEKRTELPKIRGVNFSLELAEYTRSDTARRVPWRFSEEMLREVLSRYTPGVSLVQQLSRRLFAAEANLQQPTDTSTYSSSERPNELLTQAVSRRNVNRVCLSGTVTSKPFYGTTRNGGKFGVVRITSNSFGGHYDFRVRLGTRTSLAYCRANVDEGSHLFVFGRLATFPRVAADGTQGSSGTIMASRISVESSSAASAVSENEQFEDIIVQRHWLFNSMSSNPFDDNYVNPNIYKGPVKSYTTVNSNNSGNSIEDDVNFYEQELERYMQESLDSTERSRKNLEQSEQIGIATAQDLLTQREKLEHTEKNLDDIDRTTKMTQRNLNSLKSVFGGFFRNKFSRAPKEESSMAPSKSDSVLGNTVDKLSNVSKAGSSCAGGAVCISGPTLSESSRAIIKGTRWEAMDNEIDSNLGNSMSSQLARLRMLGKAIGEEVGSQNEMLDRIQVKAERTNARVKDQDKQMKKLLGSADKEEMKPSLPSVSKKRIVYSAVKSAF</sequence>
<keyword evidence="10" id="KW-1185">Reference proteome</keyword>
<keyword evidence="4" id="KW-0175">Coiled coil</keyword>
<dbReference type="GO" id="GO:0005886">
    <property type="term" value="C:plasma membrane"/>
    <property type="evidence" value="ECO:0007669"/>
    <property type="project" value="TreeGrafter"/>
</dbReference>
<evidence type="ECO:0000256" key="3">
    <source>
        <dbReference type="ARBA" id="ARBA00022927"/>
    </source>
</evidence>
<dbReference type="PANTHER" id="PTHR19305:SF9">
    <property type="entry name" value="SYNAPTOSOMAL-ASSOCIATED PROTEIN 29"/>
    <property type="match status" value="1"/>
</dbReference>
<dbReference type="CDD" id="cd15856">
    <property type="entry name" value="SNARE_SNAP29C"/>
    <property type="match status" value="1"/>
</dbReference>
<evidence type="ECO:0000259" key="8">
    <source>
        <dbReference type="PROSITE" id="PS50192"/>
    </source>
</evidence>
<evidence type="ECO:0000313" key="10">
    <source>
        <dbReference type="Proteomes" id="UP000280834"/>
    </source>
</evidence>
<dbReference type="InterPro" id="IPR000424">
    <property type="entry name" value="Primosome_PriB/ssb"/>
</dbReference>
<dbReference type="STRING" id="42155.A0A0R3QMI7"/>
<dbReference type="GO" id="GO:0015031">
    <property type="term" value="P:protein transport"/>
    <property type="evidence" value="ECO:0007669"/>
    <property type="project" value="UniProtKB-KW"/>
</dbReference>
<comment type="similarity">
    <text evidence="1">Belongs to the SNAP-25 family.</text>
</comment>
<dbReference type="SMART" id="SM00397">
    <property type="entry name" value="t_SNARE"/>
    <property type="match status" value="2"/>
</dbReference>
<dbReference type="SUPFAM" id="SSF58038">
    <property type="entry name" value="SNARE fusion complex"/>
    <property type="match status" value="2"/>
</dbReference>
<keyword evidence="3" id="KW-0653">Protein transport</keyword>
<evidence type="ECO:0000313" key="11">
    <source>
        <dbReference type="WBParaSite" id="BTMF_0000892201-mRNA-1"/>
    </source>
</evidence>
<protein>
    <submittedName>
        <fullName evidence="11">t-SNARE coiled-coil homology domain-containing protein</fullName>
    </submittedName>
</protein>
<dbReference type="GO" id="GO:0005484">
    <property type="term" value="F:SNAP receptor activity"/>
    <property type="evidence" value="ECO:0007669"/>
    <property type="project" value="TreeGrafter"/>
</dbReference>
<name>A0A0R3QMI7_9BILA</name>
<evidence type="ECO:0000256" key="7">
    <source>
        <dbReference type="SAM" id="MobiDB-lite"/>
    </source>
</evidence>
<keyword evidence="5 6" id="KW-0238">DNA-binding</keyword>
<dbReference type="PANTHER" id="PTHR19305">
    <property type="entry name" value="SYNAPTOSOMAL ASSOCIATED PROTEIN"/>
    <property type="match status" value="1"/>
</dbReference>
<dbReference type="GO" id="GO:0019905">
    <property type="term" value="F:syntaxin binding"/>
    <property type="evidence" value="ECO:0007669"/>
    <property type="project" value="TreeGrafter"/>
</dbReference>
<dbReference type="GO" id="GO:0003697">
    <property type="term" value="F:single-stranded DNA binding"/>
    <property type="evidence" value="ECO:0007669"/>
    <property type="project" value="InterPro"/>
</dbReference>
<organism evidence="11">
    <name type="scientific">Brugia timori</name>
    <dbReference type="NCBI Taxonomy" id="42155"/>
    <lineage>
        <taxon>Eukaryota</taxon>
        <taxon>Metazoa</taxon>
        <taxon>Ecdysozoa</taxon>
        <taxon>Nematoda</taxon>
        <taxon>Chromadorea</taxon>
        <taxon>Rhabditida</taxon>
        <taxon>Spirurina</taxon>
        <taxon>Spiruromorpha</taxon>
        <taxon>Filarioidea</taxon>
        <taxon>Onchocercidae</taxon>
        <taxon>Brugia</taxon>
    </lineage>
</organism>
<dbReference type="SUPFAM" id="SSF50249">
    <property type="entry name" value="Nucleic acid-binding proteins"/>
    <property type="match status" value="1"/>
</dbReference>
<dbReference type="GO" id="GO:0016082">
    <property type="term" value="P:synaptic vesicle priming"/>
    <property type="evidence" value="ECO:0007669"/>
    <property type="project" value="TreeGrafter"/>
</dbReference>
<dbReference type="FunFam" id="1.20.5.110:FF:000041">
    <property type="entry name" value="Synaptosomal-associated protein 29"/>
    <property type="match status" value="1"/>
</dbReference>
<reference evidence="9 10" key="2">
    <citation type="submission" date="2018-11" db="EMBL/GenBank/DDBJ databases">
        <authorList>
            <consortium name="Pathogen Informatics"/>
        </authorList>
    </citation>
    <scope>NUCLEOTIDE SEQUENCE [LARGE SCALE GENOMIC DNA]</scope>
</reference>
<dbReference type="InterPro" id="IPR012340">
    <property type="entry name" value="NA-bd_OB-fold"/>
</dbReference>
<accession>A0A0R3QMI7</accession>
<gene>
    <name evidence="9" type="ORF">BTMF_LOCUS6973</name>
</gene>
<dbReference type="GO" id="GO:0031201">
    <property type="term" value="C:SNARE complex"/>
    <property type="evidence" value="ECO:0007669"/>
    <property type="project" value="TreeGrafter"/>
</dbReference>
<dbReference type="Proteomes" id="UP000280834">
    <property type="component" value="Unassembled WGS sequence"/>
</dbReference>
<feature type="region of interest" description="Disordered" evidence="7">
    <location>
        <begin position="515"/>
        <end position="538"/>
    </location>
</feature>
<proteinExistence type="inferred from homology"/>
<evidence type="ECO:0000313" key="9">
    <source>
        <dbReference type="EMBL" id="VDO23169.1"/>
    </source>
</evidence>
<dbReference type="CDD" id="cd15887">
    <property type="entry name" value="SNARE_SNAP29N"/>
    <property type="match status" value="1"/>
</dbReference>
<dbReference type="EMBL" id="UZAG01015763">
    <property type="protein sequence ID" value="VDO23169.1"/>
    <property type="molecule type" value="Genomic_DNA"/>
</dbReference>
<dbReference type="InterPro" id="IPR000727">
    <property type="entry name" value="T_SNARE_dom"/>
</dbReference>
<evidence type="ECO:0000256" key="2">
    <source>
        <dbReference type="ARBA" id="ARBA00022448"/>
    </source>
</evidence>
<feature type="domain" description="T-SNARE coiled-coil homology" evidence="8">
    <location>
        <begin position="325"/>
        <end position="387"/>
    </location>
</feature>
<keyword evidence="2" id="KW-0813">Transport</keyword>
<evidence type="ECO:0000256" key="5">
    <source>
        <dbReference type="ARBA" id="ARBA00023125"/>
    </source>
</evidence>
<dbReference type="GO" id="GO:0031629">
    <property type="term" value="P:synaptic vesicle fusion to presynaptic active zone membrane"/>
    <property type="evidence" value="ECO:0007669"/>
    <property type="project" value="TreeGrafter"/>
</dbReference>
<dbReference type="PROSITE" id="PS50935">
    <property type="entry name" value="SSB"/>
    <property type="match status" value="1"/>
</dbReference>
<evidence type="ECO:0000256" key="1">
    <source>
        <dbReference type="ARBA" id="ARBA00009480"/>
    </source>
</evidence>
<dbReference type="WBParaSite" id="BTMF_0000892201-mRNA-1">
    <property type="protein sequence ID" value="BTMF_0000892201-mRNA-1"/>
    <property type="gene ID" value="BTMF_0000892201"/>
</dbReference>
<dbReference type="AlphaFoldDB" id="A0A0R3QMI7"/>
<evidence type="ECO:0000256" key="6">
    <source>
        <dbReference type="PROSITE-ProRule" id="PRU00252"/>
    </source>
</evidence>
<reference evidence="11" key="1">
    <citation type="submission" date="2017-02" db="UniProtKB">
        <authorList>
            <consortium name="WormBaseParasite"/>
        </authorList>
    </citation>
    <scope>IDENTIFICATION</scope>
</reference>
<dbReference type="GO" id="GO:0098793">
    <property type="term" value="C:presynapse"/>
    <property type="evidence" value="ECO:0007669"/>
    <property type="project" value="GOC"/>
</dbReference>
<evidence type="ECO:0000256" key="4">
    <source>
        <dbReference type="ARBA" id="ARBA00023054"/>
    </source>
</evidence>